<feature type="signal peptide" evidence="1">
    <location>
        <begin position="1"/>
        <end position="24"/>
    </location>
</feature>
<protein>
    <recommendedName>
        <fullName evidence="6">DUF3179 domain-containing protein</fullName>
    </recommendedName>
</protein>
<reference evidence="2 4" key="1">
    <citation type="submission" date="2020-12" db="EMBL/GenBank/DDBJ databases">
        <title>strain FJAT-54423T represents a novel species of the genus Brevibacillus.</title>
        <authorList>
            <person name="Tang R."/>
        </authorList>
    </citation>
    <scope>NUCLEOTIDE SEQUENCE [LARGE SCALE GENOMIC DNA]</scope>
    <source>
        <strain evidence="2 4">FJAT-54423</strain>
    </source>
</reference>
<dbReference type="KEGG" id="bcop:JD108_13365"/>
<evidence type="ECO:0000313" key="5">
    <source>
        <dbReference type="Proteomes" id="UP000677234"/>
    </source>
</evidence>
<keyword evidence="1" id="KW-0732">Signal</keyword>
<evidence type="ECO:0000313" key="2">
    <source>
        <dbReference type="EMBL" id="QQE76625.1"/>
    </source>
</evidence>
<feature type="chain" id="PRO_5032451326" description="DUF3179 domain-containing protein" evidence="1">
    <location>
        <begin position="25"/>
        <end position="283"/>
    </location>
</feature>
<gene>
    <name evidence="2" type="ORF">JD108_13365</name>
    <name evidence="3" type="ORF">KDJ56_13310</name>
</gene>
<evidence type="ECO:0008006" key="6">
    <source>
        <dbReference type="Google" id="ProtNLM"/>
    </source>
</evidence>
<evidence type="ECO:0000256" key="1">
    <source>
        <dbReference type="SAM" id="SignalP"/>
    </source>
</evidence>
<dbReference type="AlphaFoldDB" id="A0A7T5EQ11"/>
<sequence>MARSLFAFLFAMALAVPIQPSASAEEAGWDERFRTQVGEWKNTIVAQDPQFKEWRDAQIEVQTLGTNQHQWLISLSRGSKQVGYMVIGEVMPTDTAAAPPQFVLLEYGLGEYILFDDTFAPREIAAEPVYDGFASHWLVSLPQHGKQVIDAKTGERYLSTTQAEEPVMSSLREQDLAVPGQQLTATRIVRSEETHPFDDISWFVPLVRAAEESPRLSWEDLWQRDTDKMTVAVRLYHSEVLSPFSVGSLHVWNHHKPYVGVWDEGLRFLPYAYVQKVGKFHSQ</sequence>
<accession>A0A7T5EQ11</accession>
<proteinExistence type="predicted"/>
<name>A0A7T5EQ11_9BACL</name>
<dbReference type="EMBL" id="CP066308">
    <property type="protein sequence ID" value="QQE76625.1"/>
    <property type="molecule type" value="Genomic_DNA"/>
</dbReference>
<evidence type="ECO:0000313" key="4">
    <source>
        <dbReference type="Proteomes" id="UP000595847"/>
    </source>
</evidence>
<dbReference type="Proteomes" id="UP000595847">
    <property type="component" value="Chromosome"/>
</dbReference>
<organism evidence="2 4">
    <name type="scientific">Brevibacillus composti</name>
    <dbReference type="NCBI Taxonomy" id="2796470"/>
    <lineage>
        <taxon>Bacteria</taxon>
        <taxon>Bacillati</taxon>
        <taxon>Bacillota</taxon>
        <taxon>Bacilli</taxon>
        <taxon>Bacillales</taxon>
        <taxon>Paenibacillaceae</taxon>
        <taxon>Brevibacillus</taxon>
    </lineage>
</organism>
<reference evidence="3" key="2">
    <citation type="submission" date="2021-04" db="EMBL/GenBank/DDBJ databases">
        <title>Brevibacillus composti FJAT-54423, complete genome.</title>
        <authorList>
            <person name="Tang R."/>
        </authorList>
    </citation>
    <scope>NUCLEOTIDE SEQUENCE</scope>
    <source>
        <strain evidence="3">FJAT-54424</strain>
    </source>
</reference>
<keyword evidence="5" id="KW-1185">Reference proteome</keyword>
<evidence type="ECO:0000313" key="3">
    <source>
        <dbReference type="EMBL" id="QUO43698.1"/>
    </source>
</evidence>
<dbReference type="EMBL" id="CP073708">
    <property type="protein sequence ID" value="QUO43698.1"/>
    <property type="molecule type" value="Genomic_DNA"/>
</dbReference>
<dbReference type="Proteomes" id="UP000677234">
    <property type="component" value="Chromosome"/>
</dbReference>